<dbReference type="CDD" id="cd05013">
    <property type="entry name" value="SIS_RpiR"/>
    <property type="match status" value="1"/>
</dbReference>
<dbReference type="PANTHER" id="PTHR30514:SF1">
    <property type="entry name" value="HTH-TYPE TRANSCRIPTIONAL REGULATOR HEXR-RELATED"/>
    <property type="match status" value="1"/>
</dbReference>
<dbReference type="Gene3D" id="1.10.10.10">
    <property type="entry name" value="Winged helix-like DNA-binding domain superfamily/Winged helix DNA-binding domain"/>
    <property type="match status" value="1"/>
</dbReference>
<dbReference type="InterPro" id="IPR035472">
    <property type="entry name" value="RpiR-like_SIS"/>
</dbReference>
<comment type="caution">
    <text evidence="6">The sequence shown here is derived from an EMBL/GenBank/DDBJ whole genome shotgun (WGS) entry which is preliminary data.</text>
</comment>
<dbReference type="SUPFAM" id="SSF53697">
    <property type="entry name" value="SIS domain"/>
    <property type="match status" value="1"/>
</dbReference>
<dbReference type="InterPro" id="IPR047640">
    <property type="entry name" value="RpiR-like"/>
</dbReference>
<reference evidence="6" key="1">
    <citation type="submission" date="2022-06" db="EMBL/GenBank/DDBJ databases">
        <authorList>
            <person name="Dietemann V."/>
            <person name="Ory F."/>
            <person name="Dainat B."/>
            <person name="Oberhansli S."/>
        </authorList>
    </citation>
    <scope>NUCLEOTIDE SEQUENCE</scope>
    <source>
        <strain evidence="6">Ena-SAMPLE-TAB-26-04-2022-14:26:32:270-5432</strain>
    </source>
</reference>
<dbReference type="InterPro" id="IPR036388">
    <property type="entry name" value="WH-like_DNA-bd_sf"/>
</dbReference>
<dbReference type="EMBL" id="CALYLO010000009">
    <property type="protein sequence ID" value="CAH8248149.1"/>
    <property type="molecule type" value="Genomic_DNA"/>
</dbReference>
<dbReference type="RefSeq" id="WP_213431281.1">
    <property type="nucleotide sequence ID" value="NZ_AP031286.1"/>
</dbReference>
<organism evidence="6 7">
    <name type="scientific">Paenibacillus melissococcoides</name>
    <dbReference type="NCBI Taxonomy" id="2912268"/>
    <lineage>
        <taxon>Bacteria</taxon>
        <taxon>Bacillati</taxon>
        <taxon>Bacillota</taxon>
        <taxon>Bacilli</taxon>
        <taxon>Bacillales</taxon>
        <taxon>Paenibacillaceae</taxon>
        <taxon>Paenibacillus</taxon>
    </lineage>
</organism>
<evidence type="ECO:0000256" key="3">
    <source>
        <dbReference type="ARBA" id="ARBA00023163"/>
    </source>
</evidence>
<keyword evidence="7" id="KW-1185">Reference proteome</keyword>
<sequence>MTGSILTQIQALYDSLSQSEQKVARYILEHPEEVANISIHDLAEKAETSGASVVRFCSSLQVGGFPQLKVRLSLDMAKHERPTYYDFDPSDTTDSIIKKTVSNSIQALQDTAEALDSEIVNQIAAAMAKAPAIYTYGIGASLVVAEDIAQKWMRLGKTAFAFHDQHVLAVNIANAPSGSVFIGVSYSGKTKEVIQSVKLANEYDLVTVGISRYGEHELSNNVAYMLSVAHAPEAVFRSAATSSRLAQLLAVDTLFFAYASTQHETIRYLADTSQAIRNLREQS</sequence>
<evidence type="ECO:0000313" key="7">
    <source>
        <dbReference type="Proteomes" id="UP001154322"/>
    </source>
</evidence>
<dbReference type="PANTHER" id="PTHR30514">
    <property type="entry name" value="GLUCOKINASE"/>
    <property type="match status" value="1"/>
</dbReference>
<keyword evidence="1" id="KW-0805">Transcription regulation</keyword>
<evidence type="ECO:0000256" key="1">
    <source>
        <dbReference type="ARBA" id="ARBA00023015"/>
    </source>
</evidence>
<keyword evidence="2" id="KW-0238">DNA-binding</keyword>
<feature type="domain" description="SIS" evidence="5">
    <location>
        <begin position="123"/>
        <end position="264"/>
    </location>
</feature>
<dbReference type="Proteomes" id="UP001154322">
    <property type="component" value="Unassembled WGS sequence"/>
</dbReference>
<dbReference type="Gene3D" id="3.40.50.10490">
    <property type="entry name" value="Glucose-6-phosphate isomerase like protein, domain 1"/>
    <property type="match status" value="1"/>
</dbReference>
<proteinExistence type="predicted"/>
<name>A0ABM9G8V7_9BACL</name>
<dbReference type="InterPro" id="IPR009057">
    <property type="entry name" value="Homeodomain-like_sf"/>
</dbReference>
<gene>
    <name evidence="6" type="ORF">WJ0W_005404</name>
</gene>
<evidence type="ECO:0000259" key="5">
    <source>
        <dbReference type="PROSITE" id="PS51464"/>
    </source>
</evidence>
<protein>
    <submittedName>
        <fullName evidence="6">MurR/RpiR family transcriptional regulator</fullName>
    </submittedName>
</protein>
<dbReference type="PROSITE" id="PS51464">
    <property type="entry name" value="SIS"/>
    <property type="match status" value="1"/>
</dbReference>
<accession>A0ABM9G8V7</accession>
<evidence type="ECO:0000259" key="4">
    <source>
        <dbReference type="PROSITE" id="PS51071"/>
    </source>
</evidence>
<dbReference type="PROSITE" id="PS51071">
    <property type="entry name" value="HTH_RPIR"/>
    <property type="match status" value="1"/>
</dbReference>
<dbReference type="SUPFAM" id="SSF46689">
    <property type="entry name" value="Homeodomain-like"/>
    <property type="match status" value="1"/>
</dbReference>
<feature type="domain" description="HTH rpiR-type" evidence="4">
    <location>
        <begin position="3"/>
        <end position="79"/>
    </location>
</feature>
<evidence type="ECO:0000256" key="2">
    <source>
        <dbReference type="ARBA" id="ARBA00023125"/>
    </source>
</evidence>
<evidence type="ECO:0000313" key="6">
    <source>
        <dbReference type="EMBL" id="CAH8248149.1"/>
    </source>
</evidence>
<dbReference type="Pfam" id="PF01380">
    <property type="entry name" value="SIS"/>
    <property type="match status" value="1"/>
</dbReference>
<dbReference type="Pfam" id="PF01418">
    <property type="entry name" value="HTH_6"/>
    <property type="match status" value="1"/>
</dbReference>
<dbReference type="InterPro" id="IPR001347">
    <property type="entry name" value="SIS_dom"/>
</dbReference>
<dbReference type="InterPro" id="IPR000281">
    <property type="entry name" value="HTH_RpiR"/>
</dbReference>
<dbReference type="InterPro" id="IPR046348">
    <property type="entry name" value="SIS_dom_sf"/>
</dbReference>
<keyword evidence="3" id="KW-0804">Transcription</keyword>